<dbReference type="RefSeq" id="XP_059600920.1">
    <property type="nucleotide sequence ID" value="XM_059748440.1"/>
</dbReference>
<dbReference type="AlphaFoldDB" id="A0AAJ8DYM7"/>
<dbReference type="KEGG" id="ang:An07g04890"/>
<reference evidence="1" key="1">
    <citation type="submission" date="2025-02" db="EMBL/GenBank/DDBJ databases">
        <authorList>
            <consortium name="NCBI Genome Project"/>
        </authorList>
    </citation>
    <scope>NUCLEOTIDE SEQUENCE</scope>
</reference>
<gene>
    <name evidence="1" type="ORF">An07g04890</name>
</gene>
<reference evidence="1" key="2">
    <citation type="submission" date="2025-08" db="UniProtKB">
        <authorList>
            <consortium name="RefSeq"/>
        </authorList>
    </citation>
    <scope>IDENTIFICATION</scope>
</reference>
<sequence length="66" mass="7705">MVILMVDLYMEDLEYQDNCIFVSDSTVYAKQYALLSDCFNALCYRDQELRVSQVDSTPCMNPYITD</sequence>
<proteinExistence type="predicted"/>
<dbReference type="VEuPathDB" id="FungiDB:An07g04890"/>
<dbReference type="GeneID" id="84591390"/>
<protein>
    <submittedName>
        <fullName evidence="1">Uncharacterized protein</fullName>
    </submittedName>
</protein>
<evidence type="ECO:0000313" key="1">
    <source>
        <dbReference type="RefSeq" id="XP_059600920.1"/>
    </source>
</evidence>
<organism evidence="1">
    <name type="scientific">Aspergillus niger</name>
    <dbReference type="NCBI Taxonomy" id="5061"/>
    <lineage>
        <taxon>Eukaryota</taxon>
        <taxon>Fungi</taxon>
        <taxon>Dikarya</taxon>
        <taxon>Ascomycota</taxon>
        <taxon>Pezizomycotina</taxon>
        <taxon>Eurotiomycetes</taxon>
        <taxon>Eurotiomycetidae</taxon>
        <taxon>Eurotiales</taxon>
        <taxon>Aspergillaceae</taxon>
        <taxon>Aspergillus</taxon>
        <taxon>Aspergillus subgen. Circumdati</taxon>
    </lineage>
</organism>
<accession>A0AAJ8DYM7</accession>
<name>A0AAJ8DYM7_ASPNG</name>